<sequence>MAGGSAAQSQHKTISPYDITA</sequence>
<feature type="compositionally biased region" description="Polar residues" evidence="1">
    <location>
        <begin position="1"/>
        <end position="13"/>
    </location>
</feature>
<keyword evidence="3" id="KW-1185">Reference proteome</keyword>
<protein>
    <submittedName>
        <fullName evidence="2">Uncharacterized protein</fullName>
    </submittedName>
</protein>
<feature type="region of interest" description="Disordered" evidence="1">
    <location>
        <begin position="1"/>
        <end position="21"/>
    </location>
</feature>
<evidence type="ECO:0000313" key="2">
    <source>
        <dbReference type="EMBL" id="KAF7825138.1"/>
    </source>
</evidence>
<name>A0A834WLE0_9FABA</name>
<reference evidence="2" key="1">
    <citation type="submission" date="2020-09" db="EMBL/GenBank/DDBJ databases">
        <title>Genome-Enabled Discovery of Anthraquinone Biosynthesis in Senna tora.</title>
        <authorList>
            <person name="Kang S.-H."/>
            <person name="Pandey R.P."/>
            <person name="Lee C.-M."/>
            <person name="Sim J.-S."/>
            <person name="Jeong J.-T."/>
            <person name="Choi B.-S."/>
            <person name="Jung M."/>
            <person name="Ginzburg D."/>
            <person name="Zhao K."/>
            <person name="Won S.Y."/>
            <person name="Oh T.-J."/>
            <person name="Yu Y."/>
            <person name="Kim N.-H."/>
            <person name="Lee O.R."/>
            <person name="Lee T.-H."/>
            <person name="Bashyal P."/>
            <person name="Kim T.-S."/>
            <person name="Lee W.-H."/>
            <person name="Kawkins C."/>
            <person name="Kim C.-K."/>
            <person name="Kim J.S."/>
            <person name="Ahn B.O."/>
            <person name="Rhee S.Y."/>
            <person name="Sohng J.K."/>
        </authorList>
    </citation>
    <scope>NUCLEOTIDE SEQUENCE</scope>
    <source>
        <tissue evidence="2">Leaf</tissue>
    </source>
</reference>
<organism evidence="2 3">
    <name type="scientific">Senna tora</name>
    <dbReference type="NCBI Taxonomy" id="362788"/>
    <lineage>
        <taxon>Eukaryota</taxon>
        <taxon>Viridiplantae</taxon>
        <taxon>Streptophyta</taxon>
        <taxon>Embryophyta</taxon>
        <taxon>Tracheophyta</taxon>
        <taxon>Spermatophyta</taxon>
        <taxon>Magnoliopsida</taxon>
        <taxon>eudicotyledons</taxon>
        <taxon>Gunneridae</taxon>
        <taxon>Pentapetalae</taxon>
        <taxon>rosids</taxon>
        <taxon>fabids</taxon>
        <taxon>Fabales</taxon>
        <taxon>Fabaceae</taxon>
        <taxon>Caesalpinioideae</taxon>
        <taxon>Cassia clade</taxon>
        <taxon>Senna</taxon>
    </lineage>
</organism>
<comment type="caution">
    <text evidence="2">The sequence shown here is derived from an EMBL/GenBank/DDBJ whole genome shotgun (WGS) entry which is preliminary data.</text>
</comment>
<dbReference type="EMBL" id="JAAIUW010000006">
    <property type="protein sequence ID" value="KAF7825138.1"/>
    <property type="molecule type" value="Genomic_DNA"/>
</dbReference>
<gene>
    <name evidence="2" type="ORF">G2W53_016302</name>
</gene>
<accession>A0A834WLE0</accession>
<evidence type="ECO:0000313" key="3">
    <source>
        <dbReference type="Proteomes" id="UP000634136"/>
    </source>
</evidence>
<evidence type="ECO:0000256" key="1">
    <source>
        <dbReference type="SAM" id="MobiDB-lite"/>
    </source>
</evidence>
<dbReference type="Proteomes" id="UP000634136">
    <property type="component" value="Unassembled WGS sequence"/>
</dbReference>
<proteinExistence type="predicted"/>
<dbReference type="AlphaFoldDB" id="A0A834WLE0"/>